<reference evidence="1 2" key="1">
    <citation type="submission" date="2019-03" db="EMBL/GenBank/DDBJ databases">
        <title>Genomic Encyclopedia of Type Strains, Phase IV (KMG-IV): sequencing the most valuable type-strain genomes for metagenomic binning, comparative biology and taxonomic classification.</title>
        <authorList>
            <person name="Goeker M."/>
        </authorList>
    </citation>
    <scope>NUCLEOTIDE SEQUENCE [LARGE SCALE GENOMIC DNA]</scope>
    <source>
        <strain evidence="1 2">DSM 100059</strain>
    </source>
</reference>
<keyword evidence="2" id="KW-1185">Reference proteome</keyword>
<name>A0A4R8DIJ9_9BACT</name>
<dbReference type="OrthoDB" id="1492980at2"/>
<dbReference type="EMBL" id="SODV01000002">
    <property type="protein sequence ID" value="TDW97579.1"/>
    <property type="molecule type" value="Genomic_DNA"/>
</dbReference>
<organism evidence="1 2">
    <name type="scientific">Dinghuibacter silviterrae</name>
    <dbReference type="NCBI Taxonomy" id="1539049"/>
    <lineage>
        <taxon>Bacteria</taxon>
        <taxon>Pseudomonadati</taxon>
        <taxon>Bacteroidota</taxon>
        <taxon>Chitinophagia</taxon>
        <taxon>Chitinophagales</taxon>
        <taxon>Chitinophagaceae</taxon>
        <taxon>Dinghuibacter</taxon>
    </lineage>
</organism>
<protein>
    <submittedName>
        <fullName evidence="1">Uncharacterized protein</fullName>
    </submittedName>
</protein>
<sequence length="316" mass="34236">MFPRLLCGISILYGTLCVTPRSYAQVRVGLGPDTADKHVQIPDTHLSLIPPTGFGLTHAFPGLLKTDGSAVIQVYDLPDGDFYTDGQSFTAANFTAKGARVLAFKTLTVAGFPAKYCYMKGDSAKRIMALIFGDSTFSTTLIGLYPDTALSVGQAIRDAYATITYQKAQVVDPFSTAPFSLDTTAASWHFALYNKPLFIYSLDGKLPAQGSPFVTVTPYPRKNGSSLQDLSENLIIKDMQAGLEEPILSNISLDSVNGYEAYEVEIHCRLGGQAGLLYQFLAATAEHTIVVEGVANDEFDKNVQAFRALAHTIHIK</sequence>
<comment type="caution">
    <text evidence="1">The sequence shown here is derived from an EMBL/GenBank/DDBJ whole genome shotgun (WGS) entry which is preliminary data.</text>
</comment>
<accession>A0A4R8DIJ9</accession>
<evidence type="ECO:0000313" key="1">
    <source>
        <dbReference type="EMBL" id="TDW97579.1"/>
    </source>
</evidence>
<gene>
    <name evidence="1" type="ORF">EDB95_5430</name>
</gene>
<evidence type="ECO:0000313" key="2">
    <source>
        <dbReference type="Proteomes" id="UP000294498"/>
    </source>
</evidence>
<dbReference type="AlphaFoldDB" id="A0A4R8DIJ9"/>
<proteinExistence type="predicted"/>
<dbReference type="Proteomes" id="UP000294498">
    <property type="component" value="Unassembled WGS sequence"/>
</dbReference>
<dbReference type="RefSeq" id="WP_134000064.1">
    <property type="nucleotide sequence ID" value="NZ_SODV01000002.1"/>
</dbReference>